<evidence type="ECO:0000259" key="4">
    <source>
        <dbReference type="PROSITE" id="PS50956"/>
    </source>
</evidence>
<dbReference type="PANTHER" id="PTHR30154:SF34">
    <property type="entry name" value="TRANSCRIPTIONAL REGULATOR AZLB"/>
    <property type="match status" value="1"/>
</dbReference>
<reference evidence="6" key="1">
    <citation type="submission" date="2016-06" db="EMBL/GenBank/DDBJ databases">
        <authorList>
            <person name="Varghese N."/>
            <person name="Submissions Spin"/>
        </authorList>
    </citation>
    <scope>NUCLEOTIDE SEQUENCE [LARGE SCALE GENOMIC DNA]</scope>
    <source>
        <strain evidence="6">DSM 45794</strain>
    </source>
</reference>
<dbReference type="SUPFAM" id="SSF46785">
    <property type="entry name" value="Winged helix' DNA-binding domain"/>
    <property type="match status" value="1"/>
</dbReference>
<evidence type="ECO:0000256" key="1">
    <source>
        <dbReference type="ARBA" id="ARBA00023015"/>
    </source>
</evidence>
<dbReference type="AlphaFoldDB" id="A0A1A9BIF6"/>
<dbReference type="Proteomes" id="UP000199558">
    <property type="component" value="Unassembled WGS sequence"/>
</dbReference>
<dbReference type="RefSeq" id="WP_091581749.1">
    <property type="nucleotide sequence ID" value="NZ_FLRH01000004.1"/>
</dbReference>
<dbReference type="InterPro" id="IPR000485">
    <property type="entry name" value="AsnC-type_HTH_dom"/>
</dbReference>
<dbReference type="InterPro" id="IPR019888">
    <property type="entry name" value="Tscrpt_reg_AsnC-like"/>
</dbReference>
<accession>A0A1A9BIF6</accession>
<organism evidence="5 6">
    <name type="scientific">Micromonospora sediminicola</name>
    <dbReference type="NCBI Taxonomy" id="946078"/>
    <lineage>
        <taxon>Bacteria</taxon>
        <taxon>Bacillati</taxon>
        <taxon>Actinomycetota</taxon>
        <taxon>Actinomycetes</taxon>
        <taxon>Micromonosporales</taxon>
        <taxon>Micromonosporaceae</taxon>
        <taxon>Micromonospora</taxon>
    </lineage>
</organism>
<keyword evidence="3" id="KW-0804">Transcription</keyword>
<name>A0A1A9BIF6_9ACTN</name>
<keyword evidence="1" id="KW-0805">Transcription regulation</keyword>
<dbReference type="GO" id="GO:0043565">
    <property type="term" value="F:sequence-specific DNA binding"/>
    <property type="evidence" value="ECO:0007669"/>
    <property type="project" value="InterPro"/>
</dbReference>
<feature type="domain" description="HTH asnC-type" evidence="4">
    <location>
        <begin position="26"/>
        <end position="86"/>
    </location>
</feature>
<dbReference type="Gene3D" id="1.10.10.10">
    <property type="entry name" value="Winged helix-like DNA-binding domain superfamily/Winged helix DNA-binding domain"/>
    <property type="match status" value="1"/>
</dbReference>
<dbReference type="EMBL" id="FLRH01000004">
    <property type="protein sequence ID" value="SBT68662.1"/>
    <property type="molecule type" value="Genomic_DNA"/>
</dbReference>
<keyword evidence="2" id="KW-0238">DNA-binding</keyword>
<gene>
    <name evidence="5" type="ORF">GA0070622_5772</name>
</gene>
<protein>
    <submittedName>
        <fullName evidence="5">Lrp/AsnC family transcriptional regulator, regulator for asnA, asnC and gidA</fullName>
    </submittedName>
</protein>
<dbReference type="OrthoDB" id="7501856at2"/>
<dbReference type="SMART" id="SM00344">
    <property type="entry name" value="HTH_ASNC"/>
    <property type="match status" value="1"/>
</dbReference>
<sequence length="170" mass="18715">MANRHLENGNGNRRVTVRDGASHALLDDVAKQIIEQLQEDGRRPYASIGKAVGLSEAAVRQRVQRLLDAGVMQIVAVTDPLQLGFPRQAMIGLRTDGDLETVADRLAEFEEIDYVVITAGSFDLLAEVVCRNDAHLLEILQKLRGVAGVVSTEAFVYLKLRKQTYSWGTA</sequence>
<dbReference type="STRING" id="946078.GA0070622_5772"/>
<dbReference type="GO" id="GO:0005829">
    <property type="term" value="C:cytosol"/>
    <property type="evidence" value="ECO:0007669"/>
    <property type="project" value="TreeGrafter"/>
</dbReference>
<dbReference type="InterPro" id="IPR011008">
    <property type="entry name" value="Dimeric_a/b-barrel"/>
</dbReference>
<evidence type="ECO:0000256" key="3">
    <source>
        <dbReference type="ARBA" id="ARBA00023163"/>
    </source>
</evidence>
<dbReference type="Pfam" id="PF01037">
    <property type="entry name" value="AsnC_trans_reg"/>
    <property type="match status" value="1"/>
</dbReference>
<dbReference type="PRINTS" id="PR00033">
    <property type="entry name" value="HTHASNC"/>
</dbReference>
<keyword evidence="6" id="KW-1185">Reference proteome</keyword>
<dbReference type="Gene3D" id="3.30.70.920">
    <property type="match status" value="1"/>
</dbReference>
<dbReference type="Pfam" id="PF13404">
    <property type="entry name" value="HTH_AsnC-type"/>
    <property type="match status" value="1"/>
</dbReference>
<evidence type="ECO:0000256" key="2">
    <source>
        <dbReference type="ARBA" id="ARBA00023125"/>
    </source>
</evidence>
<evidence type="ECO:0000313" key="6">
    <source>
        <dbReference type="Proteomes" id="UP000199558"/>
    </source>
</evidence>
<dbReference type="InterPro" id="IPR036388">
    <property type="entry name" value="WH-like_DNA-bd_sf"/>
</dbReference>
<dbReference type="SUPFAM" id="SSF54909">
    <property type="entry name" value="Dimeric alpha+beta barrel"/>
    <property type="match status" value="1"/>
</dbReference>
<proteinExistence type="predicted"/>
<dbReference type="InterPro" id="IPR036390">
    <property type="entry name" value="WH_DNA-bd_sf"/>
</dbReference>
<evidence type="ECO:0000313" key="5">
    <source>
        <dbReference type="EMBL" id="SBT68662.1"/>
    </source>
</evidence>
<dbReference type="GO" id="GO:0043200">
    <property type="term" value="P:response to amino acid"/>
    <property type="evidence" value="ECO:0007669"/>
    <property type="project" value="TreeGrafter"/>
</dbReference>
<dbReference type="InterPro" id="IPR019887">
    <property type="entry name" value="Tscrpt_reg_AsnC/Lrp_C"/>
</dbReference>
<dbReference type="PROSITE" id="PS50956">
    <property type="entry name" value="HTH_ASNC_2"/>
    <property type="match status" value="1"/>
</dbReference>
<dbReference type="PANTHER" id="PTHR30154">
    <property type="entry name" value="LEUCINE-RESPONSIVE REGULATORY PROTEIN"/>
    <property type="match status" value="1"/>
</dbReference>